<dbReference type="PROSITE" id="PS50851">
    <property type="entry name" value="CHEW"/>
    <property type="match status" value="1"/>
</dbReference>
<evidence type="ECO:0000259" key="15">
    <source>
        <dbReference type="PROSITE" id="PS50109"/>
    </source>
</evidence>
<dbReference type="EMBL" id="FOMG01000013">
    <property type="protein sequence ID" value="SFC91539.1"/>
    <property type="molecule type" value="Genomic_DNA"/>
</dbReference>
<dbReference type="InterPro" id="IPR037006">
    <property type="entry name" value="CheA-like_homodim_sf"/>
</dbReference>
<dbReference type="SMART" id="SM00387">
    <property type="entry name" value="HATPase_c"/>
    <property type="match status" value="1"/>
</dbReference>
<dbReference type="SMART" id="SM01231">
    <property type="entry name" value="H-kinase_dim"/>
    <property type="match status" value="1"/>
</dbReference>
<dbReference type="EC" id="2.7.13.3" evidence="3"/>
<keyword evidence="5" id="KW-0963">Cytoplasm</keyword>
<gene>
    <name evidence="18" type="ORF">SAMN05421842_11352</name>
</gene>
<dbReference type="InterPro" id="IPR008207">
    <property type="entry name" value="Sig_transdc_His_kin_Hpt_dom"/>
</dbReference>
<keyword evidence="12" id="KW-0902">Two-component regulatory system</keyword>
<dbReference type="Gene3D" id="1.20.120.160">
    <property type="entry name" value="HPT domain"/>
    <property type="match status" value="1"/>
</dbReference>
<dbReference type="InterPro" id="IPR036641">
    <property type="entry name" value="HPT_dom_sf"/>
</dbReference>
<dbReference type="InterPro" id="IPR002545">
    <property type="entry name" value="CheW-lke_dom"/>
</dbReference>
<dbReference type="SUPFAM" id="SSF55052">
    <property type="entry name" value="CheY-binding domain of CheA"/>
    <property type="match status" value="1"/>
</dbReference>
<evidence type="ECO:0000256" key="5">
    <source>
        <dbReference type="ARBA" id="ARBA00022490"/>
    </source>
</evidence>
<dbReference type="InterPro" id="IPR004358">
    <property type="entry name" value="Sig_transdc_His_kin-like_C"/>
</dbReference>
<evidence type="ECO:0000256" key="10">
    <source>
        <dbReference type="ARBA" id="ARBA00022777"/>
    </source>
</evidence>
<evidence type="ECO:0000259" key="17">
    <source>
        <dbReference type="PROSITE" id="PS50894"/>
    </source>
</evidence>
<dbReference type="Pfam" id="PF01627">
    <property type="entry name" value="Hpt"/>
    <property type="match status" value="1"/>
</dbReference>
<dbReference type="OrthoDB" id="9803176at2"/>
<dbReference type="Pfam" id="PF02518">
    <property type="entry name" value="HATPase_c"/>
    <property type="match status" value="1"/>
</dbReference>
<dbReference type="PROSITE" id="PS50894">
    <property type="entry name" value="HPT"/>
    <property type="match status" value="1"/>
</dbReference>
<comment type="catalytic activity">
    <reaction evidence="1">
        <text>ATP + protein L-histidine = ADP + protein N-phospho-L-histidine.</text>
        <dbReference type="EC" id="2.7.13.3"/>
    </reaction>
</comment>
<dbReference type="GO" id="GO:0006935">
    <property type="term" value="P:chemotaxis"/>
    <property type="evidence" value="ECO:0007669"/>
    <property type="project" value="UniProtKB-KW"/>
</dbReference>
<dbReference type="RefSeq" id="WP_090091378.1">
    <property type="nucleotide sequence ID" value="NZ_FOMG01000013.1"/>
</dbReference>
<dbReference type="Pfam" id="PF02895">
    <property type="entry name" value="H-kinase_dim"/>
    <property type="match status" value="1"/>
</dbReference>
<evidence type="ECO:0000256" key="7">
    <source>
        <dbReference type="ARBA" id="ARBA00022553"/>
    </source>
</evidence>
<dbReference type="PANTHER" id="PTHR43395:SF10">
    <property type="entry name" value="CHEMOTAXIS PROTEIN CHEA"/>
    <property type="match status" value="1"/>
</dbReference>
<dbReference type="InterPro" id="IPR004105">
    <property type="entry name" value="CheA-like_dim"/>
</dbReference>
<evidence type="ECO:0000313" key="18">
    <source>
        <dbReference type="EMBL" id="SFC91539.1"/>
    </source>
</evidence>
<dbReference type="InterPro" id="IPR036061">
    <property type="entry name" value="CheW-like_dom_sf"/>
</dbReference>
<evidence type="ECO:0000256" key="4">
    <source>
        <dbReference type="ARBA" id="ARBA00021495"/>
    </source>
</evidence>
<dbReference type="InterPro" id="IPR005467">
    <property type="entry name" value="His_kinase_dom"/>
</dbReference>
<keyword evidence="10 18" id="KW-0418">Kinase</keyword>
<dbReference type="Gene3D" id="3.30.70.1110">
    <property type="entry name" value="Histidine kinase CheA-like, P2 response regulator-binding domain"/>
    <property type="match status" value="1"/>
</dbReference>
<protein>
    <recommendedName>
        <fullName evidence="4">Chemotaxis protein CheA</fullName>
        <ecNumber evidence="3">2.7.13.3</ecNumber>
    </recommendedName>
</protein>
<dbReference type="CDD" id="cd00088">
    <property type="entry name" value="HPT"/>
    <property type="match status" value="1"/>
</dbReference>
<feature type="domain" description="Histidine kinase" evidence="15">
    <location>
        <begin position="343"/>
        <end position="547"/>
    </location>
</feature>
<dbReference type="Pfam" id="PF01584">
    <property type="entry name" value="CheW"/>
    <property type="match status" value="1"/>
</dbReference>
<dbReference type="InterPro" id="IPR036097">
    <property type="entry name" value="HisK_dim/P_sf"/>
</dbReference>
<keyword evidence="7 14" id="KW-0597">Phosphoprotein</keyword>
<reference evidence="18 19" key="1">
    <citation type="submission" date="2016-10" db="EMBL/GenBank/DDBJ databases">
        <authorList>
            <person name="de Groot N.N."/>
        </authorList>
    </citation>
    <scope>NUCLEOTIDE SEQUENCE [LARGE SCALE GENOMIC DNA]</scope>
    <source>
        <strain evidence="18 19">DSM 12992</strain>
    </source>
</reference>
<evidence type="ECO:0000256" key="11">
    <source>
        <dbReference type="ARBA" id="ARBA00022840"/>
    </source>
</evidence>
<comment type="function">
    <text evidence="13">Involved in the transmission of sensory signals from the chemoreceptors to the flagellar motors. CheA is autophosphorylated; it can transfer its phosphate group to either CheB or CheY.</text>
</comment>
<organism evidence="18 19">
    <name type="scientific">Clostridium uliginosum</name>
    <dbReference type="NCBI Taxonomy" id="119641"/>
    <lineage>
        <taxon>Bacteria</taxon>
        <taxon>Bacillati</taxon>
        <taxon>Bacillota</taxon>
        <taxon>Clostridia</taxon>
        <taxon>Eubacteriales</taxon>
        <taxon>Clostridiaceae</taxon>
        <taxon>Clostridium</taxon>
    </lineage>
</organism>
<proteinExistence type="predicted"/>
<dbReference type="GO" id="GO:0005737">
    <property type="term" value="C:cytoplasm"/>
    <property type="evidence" value="ECO:0007669"/>
    <property type="project" value="UniProtKB-SubCell"/>
</dbReference>
<evidence type="ECO:0000256" key="9">
    <source>
        <dbReference type="ARBA" id="ARBA00022741"/>
    </source>
</evidence>
<dbReference type="FunFam" id="3.30.565.10:FF:000016">
    <property type="entry name" value="Chemotaxis protein CheA, putative"/>
    <property type="match status" value="1"/>
</dbReference>
<evidence type="ECO:0000256" key="6">
    <source>
        <dbReference type="ARBA" id="ARBA00022500"/>
    </source>
</evidence>
<evidence type="ECO:0000256" key="3">
    <source>
        <dbReference type="ARBA" id="ARBA00012438"/>
    </source>
</evidence>
<feature type="modified residue" description="Phosphohistidine" evidence="14">
    <location>
        <position position="51"/>
    </location>
</feature>
<dbReference type="PANTHER" id="PTHR43395">
    <property type="entry name" value="SENSOR HISTIDINE KINASE CHEA"/>
    <property type="match status" value="1"/>
</dbReference>
<dbReference type="Pfam" id="PF07194">
    <property type="entry name" value="P2"/>
    <property type="match status" value="1"/>
</dbReference>
<evidence type="ECO:0000259" key="16">
    <source>
        <dbReference type="PROSITE" id="PS50851"/>
    </source>
</evidence>
<feature type="domain" description="HPt" evidence="17">
    <location>
        <begin position="3"/>
        <end position="110"/>
    </location>
</feature>
<dbReference type="InterPro" id="IPR051315">
    <property type="entry name" value="Bact_Chemotaxis_CheA"/>
</dbReference>
<keyword evidence="11" id="KW-0067">ATP-binding</keyword>
<keyword evidence="8" id="KW-0808">Transferase</keyword>
<evidence type="ECO:0000256" key="12">
    <source>
        <dbReference type="ARBA" id="ARBA00023012"/>
    </source>
</evidence>
<comment type="subcellular location">
    <subcellularLocation>
        <location evidence="2">Cytoplasm</location>
    </subcellularLocation>
</comment>
<dbReference type="InterPro" id="IPR037052">
    <property type="entry name" value="CheA-like_P2_sf"/>
</dbReference>
<accession>A0A1I1N1P1</accession>
<dbReference type="PROSITE" id="PS50109">
    <property type="entry name" value="HIS_KIN"/>
    <property type="match status" value="1"/>
</dbReference>
<evidence type="ECO:0000313" key="19">
    <source>
        <dbReference type="Proteomes" id="UP000199263"/>
    </source>
</evidence>
<dbReference type="Gene3D" id="2.30.30.40">
    <property type="entry name" value="SH3 Domains"/>
    <property type="match status" value="1"/>
</dbReference>
<dbReference type="Gene3D" id="3.30.565.10">
    <property type="entry name" value="Histidine kinase-like ATPase, C-terminal domain"/>
    <property type="match status" value="1"/>
</dbReference>
<evidence type="ECO:0000256" key="8">
    <source>
        <dbReference type="ARBA" id="ARBA00022679"/>
    </source>
</evidence>
<dbReference type="InterPro" id="IPR010808">
    <property type="entry name" value="CheA_P2-bd"/>
</dbReference>
<dbReference type="Gene3D" id="1.10.287.560">
    <property type="entry name" value="Histidine kinase CheA-like, homodimeric domain"/>
    <property type="match status" value="1"/>
</dbReference>
<dbReference type="PRINTS" id="PR00344">
    <property type="entry name" value="BCTRLSENSOR"/>
</dbReference>
<dbReference type="InterPro" id="IPR035891">
    <property type="entry name" value="CheY-binding_CheA"/>
</dbReference>
<dbReference type="GO" id="GO:0000155">
    <property type="term" value="F:phosphorelay sensor kinase activity"/>
    <property type="evidence" value="ECO:0007669"/>
    <property type="project" value="InterPro"/>
</dbReference>
<keyword evidence="9" id="KW-0547">Nucleotide-binding</keyword>
<dbReference type="GO" id="GO:0005524">
    <property type="term" value="F:ATP binding"/>
    <property type="evidence" value="ECO:0007669"/>
    <property type="project" value="UniProtKB-KW"/>
</dbReference>
<dbReference type="SUPFAM" id="SSF47384">
    <property type="entry name" value="Homodimeric domain of signal transducing histidine kinase"/>
    <property type="match status" value="1"/>
</dbReference>
<dbReference type="SMART" id="SM00073">
    <property type="entry name" value="HPT"/>
    <property type="match status" value="1"/>
</dbReference>
<dbReference type="AlphaFoldDB" id="A0A1I1N1P1"/>
<dbReference type="SUPFAM" id="SSF47226">
    <property type="entry name" value="Histidine-containing phosphotransfer domain, HPT domain"/>
    <property type="match status" value="1"/>
</dbReference>
<dbReference type="InterPro" id="IPR003594">
    <property type="entry name" value="HATPase_dom"/>
</dbReference>
<evidence type="ECO:0000256" key="13">
    <source>
        <dbReference type="ARBA" id="ARBA00035100"/>
    </source>
</evidence>
<name>A0A1I1N1P1_9CLOT</name>
<dbReference type="SUPFAM" id="SSF55874">
    <property type="entry name" value="ATPase domain of HSP90 chaperone/DNA topoisomerase II/histidine kinase"/>
    <property type="match status" value="1"/>
</dbReference>
<dbReference type="InterPro" id="IPR036890">
    <property type="entry name" value="HATPase_C_sf"/>
</dbReference>
<keyword evidence="19" id="KW-1185">Reference proteome</keyword>
<dbReference type="SUPFAM" id="SSF50341">
    <property type="entry name" value="CheW-like"/>
    <property type="match status" value="1"/>
</dbReference>
<keyword evidence="6" id="KW-0145">Chemotaxis</keyword>
<dbReference type="CDD" id="cd16916">
    <property type="entry name" value="HATPase_CheA-like"/>
    <property type="match status" value="1"/>
</dbReference>
<evidence type="ECO:0000256" key="14">
    <source>
        <dbReference type="PROSITE-ProRule" id="PRU00110"/>
    </source>
</evidence>
<sequence>MGNNISNEPMLEMFIFETLQLIEQLEQCVLSSEKSSEFKVKSVNEIFRIMHTIKGSAAMMLFDDIAMLAHSIEDLFYYLRENKPDKIDYSMLTDIVLKGVDFIKDETNKLKNNEKADGDPSCFIEEIKNFLIELESNNTQELDSKSDNENHCVEEGFTESCKINKCYKAHIYFEEDCGMENIRAFGVIRDLNKKAEEIRYIPDDINDNDDSKDIIKNEGFKIFFKSDADFEEIKSFFEKTIFLKDFELIIAEDTEECKQVLEKKEIILGDVIEIVENTKKISACEHLEKEGNFESNKQSIISVNVDKLDKLMDLVGELVISEAMVTENTDLQGLTLNNFYKASRQLKKITSELQDTVMSIRMVPLSLTFQKMNRIVRDMNKKLNKEVELQIIGEETEVDKNIIEHIADPLMHLIRNSIDHGIESKEERISKGKNDPSRITLEAKSAGGDVWIIVKDNGRGLDKKKILEKAIKNGLLNKPENELTDKEIYSFIILPGFSTNREITEFSGRGVGMDVVLRNIQKVGGTVLIDSEPNKGTTISLKIPLTMAIIDGINIKVGNSRYTVPTIAIKECFKPKENDVIIDPDGNEMMMIRGKCLPIIRLHKLYKLKNNIEKIQDGIIMIVENGAKTFCIFFDELLGEKEVVVKALPAYIKKVKGIGGCTLLGDGNISLILDIAGICS</sequence>
<dbReference type="STRING" id="119641.SAMN05421842_11352"/>
<evidence type="ECO:0000256" key="1">
    <source>
        <dbReference type="ARBA" id="ARBA00000085"/>
    </source>
</evidence>
<feature type="domain" description="CheW-like" evidence="16">
    <location>
        <begin position="549"/>
        <end position="680"/>
    </location>
</feature>
<dbReference type="SMART" id="SM00260">
    <property type="entry name" value="CheW"/>
    <property type="match status" value="1"/>
</dbReference>
<evidence type="ECO:0000256" key="2">
    <source>
        <dbReference type="ARBA" id="ARBA00004496"/>
    </source>
</evidence>
<dbReference type="Proteomes" id="UP000199263">
    <property type="component" value="Unassembled WGS sequence"/>
</dbReference>